<evidence type="ECO:0000256" key="4">
    <source>
        <dbReference type="ARBA" id="ARBA00022679"/>
    </source>
</evidence>
<dbReference type="PROSITE" id="PS50011">
    <property type="entry name" value="PROTEIN_KINASE_DOM"/>
    <property type="match status" value="1"/>
</dbReference>
<name>A0A2G8JD04_STIJA</name>
<proteinExistence type="predicted"/>
<evidence type="ECO:0000259" key="9">
    <source>
        <dbReference type="PROSITE" id="PS50011"/>
    </source>
</evidence>
<dbReference type="PANTHER" id="PTHR22969:SF15">
    <property type="entry name" value="FI05319P"/>
    <property type="match status" value="1"/>
</dbReference>
<comment type="subcellular location">
    <subcellularLocation>
        <location evidence="1">Cytoplasm</location>
    </subcellularLocation>
</comment>
<keyword evidence="3" id="KW-0723">Serine/threonine-protein kinase</keyword>
<dbReference type="SUPFAM" id="SSF56112">
    <property type="entry name" value="Protein kinase-like (PK-like)"/>
    <property type="match status" value="1"/>
</dbReference>
<evidence type="ECO:0000256" key="3">
    <source>
        <dbReference type="ARBA" id="ARBA00022527"/>
    </source>
</evidence>
<evidence type="ECO:0000256" key="5">
    <source>
        <dbReference type="ARBA" id="ARBA00022741"/>
    </source>
</evidence>
<evidence type="ECO:0000256" key="1">
    <source>
        <dbReference type="ARBA" id="ARBA00004496"/>
    </source>
</evidence>
<dbReference type="AlphaFoldDB" id="A0A2G8JD04"/>
<evidence type="ECO:0000256" key="7">
    <source>
        <dbReference type="ARBA" id="ARBA00022840"/>
    </source>
</evidence>
<dbReference type="EMBL" id="MRZV01002468">
    <property type="protein sequence ID" value="PIK33624.1"/>
    <property type="molecule type" value="Genomic_DNA"/>
</dbReference>
<accession>A0A2G8JD04</accession>
<gene>
    <name evidence="10" type="ORF">BSL78_29562</name>
</gene>
<dbReference type="Pfam" id="PF00069">
    <property type="entry name" value="Pkinase"/>
    <property type="match status" value="1"/>
</dbReference>
<feature type="domain" description="Protein kinase" evidence="9">
    <location>
        <begin position="1"/>
        <end position="225"/>
    </location>
</feature>
<reference evidence="10 11" key="1">
    <citation type="journal article" date="2017" name="PLoS Biol.">
        <title>The sea cucumber genome provides insights into morphological evolution and visceral regeneration.</title>
        <authorList>
            <person name="Zhang X."/>
            <person name="Sun L."/>
            <person name="Yuan J."/>
            <person name="Sun Y."/>
            <person name="Gao Y."/>
            <person name="Zhang L."/>
            <person name="Li S."/>
            <person name="Dai H."/>
            <person name="Hamel J.F."/>
            <person name="Liu C."/>
            <person name="Yu Y."/>
            <person name="Liu S."/>
            <person name="Lin W."/>
            <person name="Guo K."/>
            <person name="Jin S."/>
            <person name="Xu P."/>
            <person name="Storey K.B."/>
            <person name="Huan P."/>
            <person name="Zhang T."/>
            <person name="Zhou Y."/>
            <person name="Zhang J."/>
            <person name="Lin C."/>
            <person name="Li X."/>
            <person name="Xing L."/>
            <person name="Huo D."/>
            <person name="Sun M."/>
            <person name="Wang L."/>
            <person name="Mercier A."/>
            <person name="Li F."/>
            <person name="Yang H."/>
            <person name="Xiang J."/>
        </authorList>
    </citation>
    <scope>NUCLEOTIDE SEQUENCE [LARGE SCALE GENOMIC DNA]</scope>
    <source>
        <strain evidence="10">Shaxun</strain>
        <tissue evidence="10">Muscle</tissue>
    </source>
</reference>
<protein>
    <submittedName>
        <fullName evidence="10">Putative serine/threonine-protein kinase TBK1-like</fullName>
    </submittedName>
</protein>
<dbReference type="InterPro" id="IPR051180">
    <property type="entry name" value="IKK"/>
</dbReference>
<dbReference type="Gene3D" id="1.20.1270.420">
    <property type="match status" value="1"/>
</dbReference>
<keyword evidence="4" id="KW-0808">Transferase</keyword>
<keyword evidence="2" id="KW-0963">Cytoplasm</keyword>
<dbReference type="GO" id="GO:0005737">
    <property type="term" value="C:cytoplasm"/>
    <property type="evidence" value="ECO:0007669"/>
    <property type="project" value="UniProtKB-SubCell"/>
</dbReference>
<dbReference type="Pfam" id="PF18396">
    <property type="entry name" value="TBK1_ULD"/>
    <property type="match status" value="1"/>
</dbReference>
<comment type="caution">
    <text evidence="10">The sequence shown here is derived from an EMBL/GenBank/DDBJ whole genome shotgun (WGS) entry which is preliminary data.</text>
</comment>
<keyword evidence="7" id="KW-0067">ATP-binding</keyword>
<evidence type="ECO:0000256" key="2">
    <source>
        <dbReference type="ARBA" id="ARBA00022490"/>
    </source>
</evidence>
<evidence type="ECO:0000313" key="10">
    <source>
        <dbReference type="EMBL" id="PIK33624.1"/>
    </source>
</evidence>
<feature type="region of interest" description="Disordered" evidence="8">
    <location>
        <begin position="631"/>
        <end position="653"/>
    </location>
</feature>
<dbReference type="InterPro" id="IPR011009">
    <property type="entry name" value="Kinase-like_dom_sf"/>
</dbReference>
<dbReference type="GO" id="GO:0005524">
    <property type="term" value="F:ATP binding"/>
    <property type="evidence" value="ECO:0007669"/>
    <property type="project" value="UniProtKB-KW"/>
</dbReference>
<dbReference type="STRING" id="307972.A0A2G8JD04"/>
<dbReference type="Gene3D" id="1.10.510.10">
    <property type="entry name" value="Transferase(Phosphotransferase) domain 1"/>
    <property type="match status" value="1"/>
</dbReference>
<evidence type="ECO:0000256" key="8">
    <source>
        <dbReference type="SAM" id="MobiDB-lite"/>
    </source>
</evidence>
<evidence type="ECO:0000313" key="11">
    <source>
        <dbReference type="Proteomes" id="UP000230750"/>
    </source>
</evidence>
<dbReference type="OrthoDB" id="10013850at2759"/>
<keyword evidence="6 10" id="KW-0418">Kinase</keyword>
<organism evidence="10 11">
    <name type="scientific">Stichopus japonicus</name>
    <name type="common">Sea cucumber</name>
    <dbReference type="NCBI Taxonomy" id="307972"/>
    <lineage>
        <taxon>Eukaryota</taxon>
        <taxon>Metazoa</taxon>
        <taxon>Echinodermata</taxon>
        <taxon>Eleutherozoa</taxon>
        <taxon>Echinozoa</taxon>
        <taxon>Holothuroidea</taxon>
        <taxon>Aspidochirotacea</taxon>
        <taxon>Aspidochirotida</taxon>
        <taxon>Stichopodidae</taxon>
        <taxon>Apostichopus</taxon>
    </lineage>
</organism>
<dbReference type="Pfam" id="PF18394">
    <property type="entry name" value="TBK1_CCD1"/>
    <property type="match status" value="1"/>
</dbReference>
<keyword evidence="11" id="KW-1185">Reference proteome</keyword>
<keyword evidence="5" id="KW-0547">Nucleotide-binding</keyword>
<dbReference type="PANTHER" id="PTHR22969">
    <property type="entry name" value="IKB KINASE"/>
    <property type="match status" value="1"/>
</dbReference>
<dbReference type="InterPro" id="IPR041087">
    <property type="entry name" value="TBK1_ULD"/>
</dbReference>
<evidence type="ECO:0000256" key="6">
    <source>
        <dbReference type="ARBA" id="ARBA00022777"/>
    </source>
</evidence>
<sequence length="653" mass="75157">MDIVHRDIKPGNIMRVKDDDGKFMYKLADFGAARELEEDQPYMSLYGTEEYLHPDLYQRAVLRQHTNQAFTARTDLWSTGVTIYHTARCPAFQTVWGPEKPRYHGHHIELAWSDISGEWYQALQNIEWQLVCSWDKGFEGKFAAFQEQISSLTKIPDKDQLYFFEFDEFVPDVSKDCSAYPKTTADNPIILISRNSENFPTLVIPSQPSTRKSSTHYSLENDLALAKMYAAVLYYQQGVLEETITKQNLYFLVPKTIHCVLKSKVLSLQRDSKEVEYLISQIDSFLKLWSETGHYWKSVSPPETERDEITASRLQLEKWNSNLLRKESDFRQLQTDFQHAQSILCKVLENNVLRRPILLEKWTEKVRSLQPCTNCRGKFEVFLQDSVQIYKQFRKDRQAKKLSYNEEQIHKMDKDKLGMKLSGALSLFSDHCESKWKKIHTCYKDWWNNDALLHRSQAEDVQAMMHSFIATAHRLRDSISELVMNIQSGSLRYQRIVNQIYSDRVNQEPVLMDASDATTSMSGMVVTKDVGHGVVVAQETHSPQAQGESTFEVSSSDLRSSIKSLGHVVETVAQAKQGLEKLKESGQSWMKMTKKQKMMSRGQDNSDWVMKEHLTSCGKEQAAPVGQAFMAQRDDKGPPSCMRSGIAVQKESL</sequence>
<dbReference type="Proteomes" id="UP000230750">
    <property type="component" value="Unassembled WGS sequence"/>
</dbReference>
<dbReference type="GO" id="GO:0004674">
    <property type="term" value="F:protein serine/threonine kinase activity"/>
    <property type="evidence" value="ECO:0007669"/>
    <property type="project" value="UniProtKB-KW"/>
</dbReference>
<dbReference type="InterPro" id="IPR041309">
    <property type="entry name" value="TBK1_CC1"/>
</dbReference>
<dbReference type="InterPro" id="IPR000719">
    <property type="entry name" value="Prot_kinase_dom"/>
</dbReference>
<dbReference type="Gene3D" id="3.10.20.90">
    <property type="entry name" value="Phosphatidylinositol 3-kinase Catalytic Subunit, Chain A, domain 1"/>
    <property type="match status" value="1"/>
</dbReference>